<protein>
    <recommendedName>
        <fullName evidence="2">Glycosyltransferase 2-like domain-containing protein</fullName>
    </recommendedName>
</protein>
<organism evidence="3 4">
    <name type="scientific">Methanocalculus chunghsingensis</name>
    <dbReference type="NCBI Taxonomy" id="156457"/>
    <lineage>
        <taxon>Archaea</taxon>
        <taxon>Methanobacteriati</taxon>
        <taxon>Methanobacteriota</taxon>
        <taxon>Stenosarchaea group</taxon>
        <taxon>Methanomicrobia</taxon>
        <taxon>Methanomicrobiales</taxon>
        <taxon>Methanocalculaceae</taxon>
        <taxon>Methanocalculus</taxon>
    </lineage>
</organism>
<keyword evidence="1" id="KW-0472">Membrane</keyword>
<dbReference type="AlphaFoldDB" id="A0A8J8B4N5"/>
<dbReference type="InterPro" id="IPR029044">
    <property type="entry name" value="Nucleotide-diphossugar_trans"/>
</dbReference>
<feature type="transmembrane region" description="Helical" evidence="1">
    <location>
        <begin position="253"/>
        <end position="282"/>
    </location>
</feature>
<evidence type="ECO:0000313" key="3">
    <source>
        <dbReference type="EMBL" id="MBR1368263.1"/>
    </source>
</evidence>
<dbReference type="InterPro" id="IPR050256">
    <property type="entry name" value="Glycosyltransferase_2"/>
</dbReference>
<evidence type="ECO:0000259" key="2">
    <source>
        <dbReference type="Pfam" id="PF00535"/>
    </source>
</evidence>
<feature type="transmembrane region" description="Helical" evidence="1">
    <location>
        <begin position="220"/>
        <end position="241"/>
    </location>
</feature>
<dbReference type="PANTHER" id="PTHR48090">
    <property type="entry name" value="UNDECAPRENYL-PHOSPHATE 4-DEOXY-4-FORMAMIDO-L-ARABINOSE TRANSFERASE-RELATED"/>
    <property type="match status" value="1"/>
</dbReference>
<sequence>MPAFNESLVIGSVVLQTRKYVDHVIVINDGSTDETAEIARLSGAEVVDMPENVGKAHAMMAGFKRAKMLGYSVVVMFDGDGQHNPHDIPAVSAPVLSGEADVVIGSRFLNIEAKIPTYRIAGQKILNGFTNATCNFKTTDSQSGFRALNKYALDHLTFSSEGYNLESDMLSHFSDCKLKITEVPIHVRYDVPHKHKMNPLAHGLGVFTRLVGMIGYRRPLLSFGVPGFAFFTVGFLMEIYTFSTFVGIGQFNYILFTGGIALLTLGLLLLVCGLILNSLVILMKDGNKRGGV</sequence>
<evidence type="ECO:0000256" key="1">
    <source>
        <dbReference type="SAM" id="Phobius"/>
    </source>
</evidence>
<keyword evidence="1" id="KW-1133">Transmembrane helix</keyword>
<keyword evidence="4" id="KW-1185">Reference proteome</keyword>
<dbReference type="CDD" id="cd04179">
    <property type="entry name" value="DPM_DPG-synthase_like"/>
    <property type="match status" value="1"/>
</dbReference>
<dbReference type="PANTHER" id="PTHR48090:SF7">
    <property type="entry name" value="RFBJ PROTEIN"/>
    <property type="match status" value="1"/>
</dbReference>
<dbReference type="EMBL" id="JWHL01000002">
    <property type="protein sequence ID" value="MBR1368263.1"/>
    <property type="molecule type" value="Genomic_DNA"/>
</dbReference>
<dbReference type="InterPro" id="IPR001173">
    <property type="entry name" value="Glyco_trans_2-like"/>
</dbReference>
<gene>
    <name evidence="3" type="ORF">RJ53_01630</name>
</gene>
<reference evidence="3" key="1">
    <citation type="submission" date="2014-12" db="EMBL/GenBank/DDBJ databases">
        <authorList>
            <person name="Huang H.-H."/>
            <person name="Chen S.-C."/>
            <person name="Lai M.-C."/>
        </authorList>
    </citation>
    <scope>NUCLEOTIDE SEQUENCE</scope>
    <source>
        <strain evidence="3">K1F9705b</strain>
    </source>
</reference>
<accession>A0A8J8B4N5</accession>
<comment type="caution">
    <text evidence="3">The sequence shown here is derived from an EMBL/GenBank/DDBJ whole genome shotgun (WGS) entry which is preliminary data.</text>
</comment>
<name>A0A8J8B4N5_9EURY</name>
<dbReference type="Pfam" id="PF00535">
    <property type="entry name" value="Glycos_transf_2"/>
    <property type="match status" value="1"/>
</dbReference>
<feature type="domain" description="Glycosyltransferase 2-like" evidence="2">
    <location>
        <begin position="1"/>
        <end position="156"/>
    </location>
</feature>
<keyword evidence="1" id="KW-0812">Transmembrane</keyword>
<dbReference type="SUPFAM" id="SSF53448">
    <property type="entry name" value="Nucleotide-diphospho-sugar transferases"/>
    <property type="match status" value="1"/>
</dbReference>
<dbReference type="Gene3D" id="3.90.550.10">
    <property type="entry name" value="Spore Coat Polysaccharide Biosynthesis Protein SpsA, Chain A"/>
    <property type="match status" value="1"/>
</dbReference>
<proteinExistence type="predicted"/>
<dbReference type="Proteomes" id="UP000730161">
    <property type="component" value="Unassembled WGS sequence"/>
</dbReference>
<evidence type="ECO:0000313" key="4">
    <source>
        <dbReference type="Proteomes" id="UP000730161"/>
    </source>
</evidence>